<protein>
    <submittedName>
        <fullName evidence="2">Uncharacterized protein</fullName>
    </submittedName>
</protein>
<keyword evidence="1" id="KW-0472">Membrane</keyword>
<comment type="caution">
    <text evidence="2">The sequence shown here is derived from an EMBL/GenBank/DDBJ whole genome shotgun (WGS) entry which is preliminary data.</text>
</comment>
<proteinExistence type="predicted"/>
<name>A0ABQ7G4N4_DUNSA</name>
<sequence>MRAEKGDQAKKLRRCCCSAECCAIAVFIVLIIGTALFFLFEDLIQDLSAVDLLTRPSPWRIIHEQTKDHGPSSKRPNIRYGHTIASYRGQMIVTHGYFYNAEKNLASWLSDTWAMDMKSYKWSRLSKGIDQGQALHAYRQGRPTLPCGRFGHGIGIFNDTLYMYGGHDGGFSRTGQHNYAPEHDFDELWAFSFPTKEWTLLTARPDPTLLPVAASDDGSSSVILGSDSSSAADPATPGKRYLLATTVIDGVMIVYGGSKEGQGDVWALDLRQGDLVWHRVAPEVPRDQGGPGRRVGAAMLPVNFPGAPRGFVLYAGRNAGKQGDEPALLGDAWFFDLGTQTWRRLNMNGPAPSPRRYHGFTHMHVAVQEPNSSVVWGGRRSMQSVFVGVIVGGSVDSPSHVCTGDSWAFTLDCGLESLTWIRLPDIPYAIYDMHAASHKHSVFSFGGHLCRDSRKDLPFSYTNQVWKLDVAPHILPRLSKGTACHFHSKEKNHGDAFDPKGNEL</sequence>
<dbReference type="PANTHER" id="PTHR23244:SF493">
    <property type="entry name" value="GALACTOSE OXIDASE, CENTRAL DOMAIN FAMILY PROTEIN"/>
    <property type="match status" value="1"/>
</dbReference>
<dbReference type="SUPFAM" id="SSF117281">
    <property type="entry name" value="Kelch motif"/>
    <property type="match status" value="1"/>
</dbReference>
<dbReference type="Gene3D" id="2.120.10.80">
    <property type="entry name" value="Kelch-type beta propeller"/>
    <property type="match status" value="3"/>
</dbReference>
<keyword evidence="1" id="KW-1133">Transmembrane helix</keyword>
<reference evidence="2" key="1">
    <citation type="submission" date="2017-08" db="EMBL/GenBank/DDBJ databases">
        <authorList>
            <person name="Polle J.E."/>
            <person name="Barry K."/>
            <person name="Cushman J."/>
            <person name="Schmutz J."/>
            <person name="Tran D."/>
            <person name="Hathwaick L.T."/>
            <person name="Yim W.C."/>
            <person name="Jenkins J."/>
            <person name="Mckie-Krisberg Z.M."/>
            <person name="Prochnik S."/>
            <person name="Lindquist E."/>
            <person name="Dockter R.B."/>
            <person name="Adam C."/>
            <person name="Molina H."/>
            <person name="Bunkerborg J."/>
            <person name="Jin E."/>
            <person name="Buchheim M."/>
            <person name="Magnuson J."/>
        </authorList>
    </citation>
    <scope>NUCLEOTIDE SEQUENCE</scope>
    <source>
        <strain evidence="2">CCAP 19/18</strain>
    </source>
</reference>
<dbReference type="Proteomes" id="UP000815325">
    <property type="component" value="Unassembled WGS sequence"/>
</dbReference>
<dbReference type="EMBL" id="MU070146">
    <property type="protein sequence ID" value="KAF5829547.1"/>
    <property type="molecule type" value="Genomic_DNA"/>
</dbReference>
<keyword evidence="3" id="KW-1185">Reference proteome</keyword>
<accession>A0ABQ7G4N4</accession>
<evidence type="ECO:0000313" key="2">
    <source>
        <dbReference type="EMBL" id="KAF5829547.1"/>
    </source>
</evidence>
<dbReference type="InterPro" id="IPR015915">
    <property type="entry name" value="Kelch-typ_b-propeller"/>
</dbReference>
<dbReference type="Pfam" id="PF24681">
    <property type="entry name" value="Kelch_KLHDC2_KLHL20_DRC7"/>
    <property type="match status" value="1"/>
</dbReference>
<organism evidence="2 3">
    <name type="scientific">Dunaliella salina</name>
    <name type="common">Green alga</name>
    <name type="synonym">Protococcus salinus</name>
    <dbReference type="NCBI Taxonomy" id="3046"/>
    <lineage>
        <taxon>Eukaryota</taxon>
        <taxon>Viridiplantae</taxon>
        <taxon>Chlorophyta</taxon>
        <taxon>core chlorophytes</taxon>
        <taxon>Chlorophyceae</taxon>
        <taxon>CS clade</taxon>
        <taxon>Chlamydomonadales</taxon>
        <taxon>Dunaliellaceae</taxon>
        <taxon>Dunaliella</taxon>
    </lineage>
</organism>
<evidence type="ECO:0000313" key="3">
    <source>
        <dbReference type="Proteomes" id="UP000815325"/>
    </source>
</evidence>
<feature type="transmembrane region" description="Helical" evidence="1">
    <location>
        <begin position="21"/>
        <end position="40"/>
    </location>
</feature>
<dbReference type="PANTHER" id="PTHR23244">
    <property type="entry name" value="KELCH REPEAT DOMAIN"/>
    <property type="match status" value="1"/>
</dbReference>
<keyword evidence="1" id="KW-0812">Transmembrane</keyword>
<evidence type="ECO:0000256" key="1">
    <source>
        <dbReference type="SAM" id="Phobius"/>
    </source>
</evidence>
<gene>
    <name evidence="2" type="ORF">DUNSADRAFT_15944</name>
</gene>